<accession>A0AAN9GTH1</accession>
<keyword evidence="2" id="KW-1185">Reference proteome</keyword>
<reference evidence="1 2" key="1">
    <citation type="submission" date="2024-02" db="EMBL/GenBank/DDBJ databases">
        <title>Chromosome-level genome assembly of the Eurasian Minnow (Phoxinus phoxinus).</title>
        <authorList>
            <person name="Oriowo T.O."/>
            <person name="Martin S."/>
            <person name="Stange M."/>
            <person name="Chrysostomakis Y."/>
            <person name="Brown T."/>
            <person name="Winkler S."/>
            <person name="Kukowka S."/>
            <person name="Myers E.W."/>
            <person name="Bohne A."/>
        </authorList>
    </citation>
    <scope>NUCLEOTIDE SEQUENCE [LARGE SCALE GENOMIC DNA]</scope>
    <source>
        <strain evidence="1">ZFMK-TIS-60720</strain>
        <tissue evidence="1">Whole Organism</tissue>
    </source>
</reference>
<dbReference type="Proteomes" id="UP001364617">
    <property type="component" value="Unassembled WGS sequence"/>
</dbReference>
<gene>
    <name evidence="1" type="ORF">R3I93_021852</name>
</gene>
<protein>
    <submittedName>
        <fullName evidence="1">Uncharacterized protein</fullName>
    </submittedName>
</protein>
<name>A0AAN9GTH1_9TELE</name>
<comment type="caution">
    <text evidence="1">The sequence shown here is derived from an EMBL/GenBank/DDBJ whole genome shotgun (WGS) entry which is preliminary data.</text>
</comment>
<organism evidence="1 2">
    <name type="scientific">Phoxinus phoxinus</name>
    <name type="common">Eurasian minnow</name>
    <dbReference type="NCBI Taxonomy" id="58324"/>
    <lineage>
        <taxon>Eukaryota</taxon>
        <taxon>Metazoa</taxon>
        <taxon>Chordata</taxon>
        <taxon>Craniata</taxon>
        <taxon>Vertebrata</taxon>
        <taxon>Euteleostomi</taxon>
        <taxon>Actinopterygii</taxon>
        <taxon>Neopterygii</taxon>
        <taxon>Teleostei</taxon>
        <taxon>Ostariophysi</taxon>
        <taxon>Cypriniformes</taxon>
        <taxon>Leuciscidae</taxon>
        <taxon>Phoxininae</taxon>
        <taxon>Phoxinus</taxon>
    </lineage>
</organism>
<evidence type="ECO:0000313" key="1">
    <source>
        <dbReference type="EMBL" id="KAK7123552.1"/>
    </source>
</evidence>
<proteinExistence type="predicted"/>
<dbReference type="AlphaFoldDB" id="A0AAN9GTH1"/>
<dbReference type="EMBL" id="JAYKXH010000024">
    <property type="protein sequence ID" value="KAK7123552.1"/>
    <property type="molecule type" value="Genomic_DNA"/>
</dbReference>
<sequence length="68" mass="7717">MPPACRPRCLHCELGYCAFNTQRGKAKPRHANSELCVGLNECLEGVILEKLYRLRWKENGDTGEKSQP</sequence>
<evidence type="ECO:0000313" key="2">
    <source>
        <dbReference type="Proteomes" id="UP001364617"/>
    </source>
</evidence>